<dbReference type="EMBL" id="AYKW01000043">
    <property type="protein sequence ID" value="PIL26630.1"/>
    <property type="molecule type" value="Genomic_DNA"/>
</dbReference>
<evidence type="ECO:0000313" key="5">
    <source>
        <dbReference type="Proteomes" id="UP000230002"/>
    </source>
</evidence>
<dbReference type="AlphaFoldDB" id="A0A2G8RYP0"/>
<reference evidence="4 5" key="1">
    <citation type="journal article" date="2015" name="Sci. Rep.">
        <title>Chromosome-level genome map provides insights into diverse defense mechanisms in the medicinal fungus Ganoderma sinense.</title>
        <authorList>
            <person name="Zhu Y."/>
            <person name="Xu J."/>
            <person name="Sun C."/>
            <person name="Zhou S."/>
            <person name="Xu H."/>
            <person name="Nelson D.R."/>
            <person name="Qian J."/>
            <person name="Song J."/>
            <person name="Luo H."/>
            <person name="Xiang L."/>
            <person name="Li Y."/>
            <person name="Xu Z."/>
            <person name="Ji A."/>
            <person name="Wang L."/>
            <person name="Lu S."/>
            <person name="Hayward A."/>
            <person name="Sun W."/>
            <person name="Li X."/>
            <person name="Schwartz D.C."/>
            <person name="Wang Y."/>
            <person name="Chen S."/>
        </authorList>
    </citation>
    <scope>NUCLEOTIDE SEQUENCE [LARGE SCALE GENOMIC DNA]</scope>
    <source>
        <strain evidence="4 5">ZZ0214-1</strain>
    </source>
</reference>
<feature type="region of interest" description="Disordered" evidence="2">
    <location>
        <begin position="421"/>
        <end position="441"/>
    </location>
</feature>
<evidence type="ECO:0000256" key="2">
    <source>
        <dbReference type="SAM" id="MobiDB-lite"/>
    </source>
</evidence>
<evidence type="ECO:0000313" key="4">
    <source>
        <dbReference type="EMBL" id="PIL26630.1"/>
    </source>
</evidence>
<dbReference type="InterPro" id="IPR051025">
    <property type="entry name" value="RhoGAP"/>
</dbReference>
<dbReference type="Proteomes" id="UP000230002">
    <property type="component" value="Unassembled WGS sequence"/>
</dbReference>
<accession>A0A2G8RYP0</accession>
<feature type="compositionally biased region" description="Basic and acidic residues" evidence="2">
    <location>
        <begin position="421"/>
        <end position="431"/>
    </location>
</feature>
<keyword evidence="5" id="KW-1185">Reference proteome</keyword>
<dbReference type="STRING" id="1077348.A0A2G8RYP0"/>
<protein>
    <recommendedName>
        <fullName evidence="3">Rho-GAP domain-containing protein</fullName>
    </recommendedName>
</protein>
<dbReference type="GO" id="GO:0005096">
    <property type="term" value="F:GTPase activator activity"/>
    <property type="evidence" value="ECO:0007669"/>
    <property type="project" value="UniProtKB-KW"/>
</dbReference>
<feature type="region of interest" description="Disordered" evidence="2">
    <location>
        <begin position="155"/>
        <end position="199"/>
    </location>
</feature>
<dbReference type="GO" id="GO:0060237">
    <property type="term" value="P:regulation of fungal-type cell wall organization"/>
    <property type="evidence" value="ECO:0007669"/>
    <property type="project" value="TreeGrafter"/>
</dbReference>
<feature type="region of interest" description="Disordered" evidence="2">
    <location>
        <begin position="755"/>
        <end position="858"/>
    </location>
</feature>
<comment type="caution">
    <text evidence="4">The sequence shown here is derived from an EMBL/GenBank/DDBJ whole genome shotgun (WGS) entry which is preliminary data.</text>
</comment>
<feature type="compositionally biased region" description="Low complexity" evidence="2">
    <location>
        <begin position="784"/>
        <end position="809"/>
    </location>
</feature>
<dbReference type="Pfam" id="PF00620">
    <property type="entry name" value="RhoGAP"/>
    <property type="match status" value="1"/>
</dbReference>
<evidence type="ECO:0000256" key="1">
    <source>
        <dbReference type="ARBA" id="ARBA00022468"/>
    </source>
</evidence>
<dbReference type="SUPFAM" id="SSF48350">
    <property type="entry name" value="GTPase activation domain, GAP"/>
    <property type="match status" value="1"/>
</dbReference>
<dbReference type="PANTHER" id="PTHR15228:SF25">
    <property type="entry name" value="F-BAR DOMAIN-CONTAINING PROTEIN"/>
    <property type="match status" value="1"/>
</dbReference>
<gene>
    <name evidence="4" type="ORF">GSI_11296</name>
</gene>
<organism evidence="4 5">
    <name type="scientific">Ganoderma sinense ZZ0214-1</name>
    <dbReference type="NCBI Taxonomy" id="1077348"/>
    <lineage>
        <taxon>Eukaryota</taxon>
        <taxon>Fungi</taxon>
        <taxon>Dikarya</taxon>
        <taxon>Basidiomycota</taxon>
        <taxon>Agaricomycotina</taxon>
        <taxon>Agaricomycetes</taxon>
        <taxon>Polyporales</taxon>
        <taxon>Polyporaceae</taxon>
        <taxon>Ganoderma</taxon>
    </lineage>
</organism>
<dbReference type="SMART" id="SM00324">
    <property type="entry name" value="RhoGAP"/>
    <property type="match status" value="1"/>
</dbReference>
<feature type="compositionally biased region" description="Low complexity" evidence="2">
    <location>
        <begin position="761"/>
        <end position="777"/>
    </location>
</feature>
<proteinExistence type="predicted"/>
<dbReference type="InterPro" id="IPR000198">
    <property type="entry name" value="RhoGAP_dom"/>
</dbReference>
<dbReference type="Gene3D" id="1.10.555.10">
    <property type="entry name" value="Rho GTPase activation protein"/>
    <property type="match status" value="1"/>
</dbReference>
<name>A0A2G8RYP0_9APHY</name>
<dbReference type="GO" id="GO:0005938">
    <property type="term" value="C:cell cortex"/>
    <property type="evidence" value="ECO:0007669"/>
    <property type="project" value="TreeGrafter"/>
</dbReference>
<feature type="region of interest" description="Disordered" evidence="2">
    <location>
        <begin position="261"/>
        <end position="283"/>
    </location>
</feature>
<evidence type="ECO:0000259" key="3">
    <source>
        <dbReference type="PROSITE" id="PS50238"/>
    </source>
</evidence>
<dbReference type="OrthoDB" id="79452at2759"/>
<sequence length="858" mass="90784">MPWSALEEEFVSHHPSSPSRVGGFAEQLARGFHNPLVESATMPADHAAGAARLQMATVQRPCLPSLGQQELPLDIPLAREATCASSATACPPSFLAHSSGSELAIFHPSTHPHGAAPPIYRPHAERPTAMSASFVHPKLDALPALDMESDRLARACGQGPSFSGSARSSFSHDDPRAGNWGSRPRTPERRGGDPPAPALRARAREGVGCPPYPPPAALGLAAGASLERDGDGNDALPLGECVDVHGVLERWARAHVRSAVGVEGPQASRPGRRQGQEGAAESTRIRTFGAPVSVAVNCASMSTVLGGFQHPIPWVVYACVEELNRTGIYQPGLFRAVPHRSRLEKLISGFDCALPASRLDPGLDSLCPPCAPTASSTRASLRKESMADVCALLKSYMDSIPEPLLHEDLTNALHRLCVEPSEKRAQEKSASEDNDSTGYFHLPPSISHRASDLVNGATHTHTRRRSNLGSHSPSPSPLSSPFPLSPLLMTPSERRSADLSLENAQVLRAQHLLRLAPPPLCSLFAYLCAFFTQLPLSPDNGITLDDVARMFGRSLAGGPAPKRNAVLVWLLERWPRVADGLFSIAGADADEGEDVGASPGLGFPPFAPPFVPSTDTYTDPTDAADAEQSPDRTPHVPYSVPTPFLSPESEVSGAGAGEARRRGSLVSLDGAESVFTASTAESDDGVHGVRTPFSSEFPTVPLPAVREYEFELGWEEPPSVHPMLNGGVENGLAALSSEAELGSLALDAFVDPKRPAVSTNRTDSLRSTSELTLSLRRIAPHSPPLESESDSPSRSPSSAVHPRSASRASGISDAAKDSPLSILKRLGFRESSPHRSASVRKKNADGGPAAASNGAVEH</sequence>
<dbReference type="PANTHER" id="PTHR15228">
    <property type="entry name" value="SPERMATHECAL PHYSIOLOGY VARIANT"/>
    <property type="match status" value="1"/>
</dbReference>
<feature type="compositionally biased region" description="Low complexity" evidence="2">
    <location>
        <begin position="612"/>
        <end position="623"/>
    </location>
</feature>
<dbReference type="PROSITE" id="PS50238">
    <property type="entry name" value="RHOGAP"/>
    <property type="match status" value="1"/>
</dbReference>
<dbReference type="InterPro" id="IPR008936">
    <property type="entry name" value="Rho_GTPase_activation_prot"/>
</dbReference>
<keyword evidence="1" id="KW-0343">GTPase activation</keyword>
<feature type="region of interest" description="Disordered" evidence="2">
    <location>
        <begin position="609"/>
        <end position="658"/>
    </location>
</feature>
<feature type="domain" description="Rho-GAP" evidence="3">
    <location>
        <begin position="299"/>
        <end position="582"/>
    </location>
</feature>
<feature type="region of interest" description="Disordered" evidence="2">
    <location>
        <begin position="455"/>
        <end position="487"/>
    </location>
</feature>
<feature type="compositionally biased region" description="Pro residues" evidence="2">
    <location>
        <begin position="474"/>
        <end position="484"/>
    </location>
</feature>
<dbReference type="GO" id="GO:0007165">
    <property type="term" value="P:signal transduction"/>
    <property type="evidence" value="ECO:0007669"/>
    <property type="project" value="InterPro"/>
</dbReference>